<keyword evidence="2" id="KW-1185">Reference proteome</keyword>
<proteinExistence type="predicted"/>
<dbReference type="AlphaFoldDB" id="A0A0A2LEJ7"/>
<dbReference type="PhylomeDB" id="A0A0A2LEJ7"/>
<protein>
    <submittedName>
        <fullName evidence="1">Uncharacterized protein</fullName>
    </submittedName>
</protein>
<name>A0A0A2LEJ7_PENIT</name>
<dbReference type="EMBL" id="JQGA01000008">
    <property type="protein sequence ID" value="KGO78329.1"/>
    <property type="molecule type" value="Genomic_DNA"/>
</dbReference>
<dbReference type="OrthoDB" id="4349971at2759"/>
<evidence type="ECO:0000313" key="1">
    <source>
        <dbReference type="EMBL" id="KGO78329.1"/>
    </source>
</evidence>
<gene>
    <name evidence="1" type="ORF">PITC_059420</name>
</gene>
<evidence type="ECO:0000313" key="2">
    <source>
        <dbReference type="Proteomes" id="UP000030104"/>
    </source>
</evidence>
<comment type="caution">
    <text evidence="1">The sequence shown here is derived from an EMBL/GenBank/DDBJ whole genome shotgun (WGS) entry which is preliminary data.</text>
</comment>
<dbReference type="HOGENOM" id="CLU_2498555_0_0_1"/>
<dbReference type="Proteomes" id="UP000030104">
    <property type="component" value="Unassembled WGS sequence"/>
</dbReference>
<reference evidence="1 2" key="1">
    <citation type="journal article" date="2015" name="Mol. Plant Microbe Interact.">
        <title>Genome, transcriptome, and functional analyses of Penicillium expansum provide new insights into secondary metabolism and pathogenicity.</title>
        <authorList>
            <person name="Ballester A.R."/>
            <person name="Marcet-Houben M."/>
            <person name="Levin E."/>
            <person name="Sela N."/>
            <person name="Selma-Lazaro C."/>
            <person name="Carmona L."/>
            <person name="Wisniewski M."/>
            <person name="Droby S."/>
            <person name="Gonzalez-Candelas L."/>
            <person name="Gabaldon T."/>
        </authorList>
    </citation>
    <scope>NUCLEOTIDE SEQUENCE [LARGE SCALE GENOMIC DNA]</scope>
    <source>
        <strain evidence="1 2">PHI-1</strain>
    </source>
</reference>
<organism evidence="1 2">
    <name type="scientific">Penicillium italicum</name>
    <name type="common">Blue mold</name>
    <dbReference type="NCBI Taxonomy" id="40296"/>
    <lineage>
        <taxon>Eukaryota</taxon>
        <taxon>Fungi</taxon>
        <taxon>Dikarya</taxon>
        <taxon>Ascomycota</taxon>
        <taxon>Pezizomycotina</taxon>
        <taxon>Eurotiomycetes</taxon>
        <taxon>Eurotiomycetidae</taxon>
        <taxon>Eurotiales</taxon>
        <taxon>Aspergillaceae</taxon>
        <taxon>Penicillium</taxon>
    </lineage>
</organism>
<sequence length="86" mass="9607">MWVMENSPSIKYPVLIQRSARECKCGPRNSISVIGCISNIEPCRPKRRPGSCSCQFVSTISRSTYPSAATAEFVRILYIVHTARSL</sequence>
<accession>A0A0A2LEJ7</accession>